<comment type="caution">
    <text evidence="5">The sequence shown here is derived from an EMBL/GenBank/DDBJ whole genome shotgun (WGS) entry which is preliminary data.</text>
</comment>
<sequence length="1003" mass="112318">MGSRRKSKKRKIETAETSDEDAGIYTVELIIKARVPSGALQKKTGRQWEYYVKWAGYDSDANTWEPAQNLEQCDRLVESFWDDIGRDNEDHPEGTECAPSSKWIATEKKRFWHNLQPHERTKYEQKEAERCAQTQQRKAFEAAGTVPHFSSSEATESAPPQPKPKKKKHKRPKLEIQDPDTSDVPLALHQKSKVKKKRVSLILASPRDETPGKVGKTRLKSTDVSTPVASDHELVRHKEQLVASPPPAKGKERAVEEVRPDSPSSLFSVDSSEEIIIPAPEHRSSFLTSSSKAGSAKPSPTILPKIPRRLTSARDTLIESPVMPTNAPSGITANVPSGISTKQRLAQMALAPVNPKEPNRPMPSRISTNSLGNMRFKKQSTIWVQDGSTVESPATKSPELTLNALNASPADQSPSHIFPELLPVDSPISMEPPDSSFIISQSTPYHVDEFLSSITPLMPGFTAPLEPAPETPREPKPPANLGRKVSTLPKIPKKWKWEKELFIVRSNGEEELVGPVVCTNLTQAKMRGMRIHLTFDSMDRLTFLSFHDLSDIPTFLEACKSPDQFGTLSPLDAGSSTKFKVIARYMAQYEKVVLVPVWYEKNLVGHLMILSPTFGSLLKQLEAPPEITSATDSLIVALHSWKLIPAAYQQDPRLDLSDLIPAKTDLASTIADGTRAQEGCAFDYAPTLRRNFKFHFAFRALKFPPDLFAWLTSTRRLYAIHHESEKGESEPIESQMLKAILNECQAQEGKHQDPKKELRLRLVFIHVGSIRTFHRSSLSCKRWTSLDIRFYSYGTDSTMPREMWGVKEMYPIGGVVTFYPSAFVDDYFGTIKLIRKLHEHPLWMAFISPTCLGYLANHAYKGRDPLSLYASEGFIYQNLLRLIADGEISLMAAPPLPTAAVEAIKSWVRNQCRTTSPLDALSIGTAAFNSICANKDQNEWIGAVQHAANCDIVTIQQQPAILYKYRRFVVVKSEKDQSKPPNSAEASTPARFNFQDDYFKRKS</sequence>
<dbReference type="GO" id="GO:0006338">
    <property type="term" value="P:chromatin remodeling"/>
    <property type="evidence" value="ECO:0007669"/>
    <property type="project" value="UniProtKB-ARBA"/>
</dbReference>
<dbReference type="InterPro" id="IPR023780">
    <property type="entry name" value="Chromo_domain"/>
</dbReference>
<dbReference type="SMART" id="SM00298">
    <property type="entry name" value="CHROMO"/>
    <property type="match status" value="1"/>
</dbReference>
<dbReference type="GO" id="GO:0005634">
    <property type="term" value="C:nucleus"/>
    <property type="evidence" value="ECO:0007669"/>
    <property type="project" value="UniProtKB-SubCell"/>
</dbReference>
<evidence type="ECO:0000313" key="6">
    <source>
        <dbReference type="Proteomes" id="UP000629468"/>
    </source>
</evidence>
<dbReference type="PANTHER" id="PTHR22812">
    <property type="entry name" value="CHROMOBOX PROTEIN"/>
    <property type="match status" value="1"/>
</dbReference>
<feature type="compositionally biased region" description="Basic and acidic residues" evidence="3">
    <location>
        <begin position="249"/>
        <end position="260"/>
    </location>
</feature>
<evidence type="ECO:0000313" key="5">
    <source>
        <dbReference type="EMBL" id="KAF7784499.1"/>
    </source>
</evidence>
<feature type="compositionally biased region" description="Basic and acidic residues" evidence="3">
    <location>
        <begin position="118"/>
        <end position="130"/>
    </location>
</feature>
<accession>A0A8H7FB48</accession>
<evidence type="ECO:0000259" key="4">
    <source>
        <dbReference type="PROSITE" id="PS50013"/>
    </source>
</evidence>
<dbReference type="InterPro" id="IPR051219">
    <property type="entry name" value="Heterochromatin_chromo-domain"/>
</dbReference>
<dbReference type="AlphaFoldDB" id="A0A8H7FB48"/>
<reference evidence="5 6" key="1">
    <citation type="journal article" name="Sci. Rep.">
        <title>Telomere-to-telomere assembled and centromere annotated genomes of the two main subspecies of the button mushroom Agaricus bisporus reveal especially polymorphic chromosome ends.</title>
        <authorList>
            <person name="Sonnenberg A.S.M."/>
            <person name="Sedaghat-Telgerd N."/>
            <person name="Lavrijssen B."/>
            <person name="Ohm R.A."/>
            <person name="Hendrickx P.M."/>
            <person name="Scholtmeijer K."/>
            <person name="Baars J.J.P."/>
            <person name="van Peer A."/>
        </authorList>
    </citation>
    <scope>NUCLEOTIDE SEQUENCE [LARGE SCALE GENOMIC DNA]</scope>
    <source>
        <strain evidence="5 6">H119_p4</strain>
    </source>
</reference>
<dbReference type="PROSITE" id="PS00598">
    <property type="entry name" value="CHROMO_1"/>
    <property type="match status" value="1"/>
</dbReference>
<gene>
    <name evidence="5" type="ORF">Agabi119p4_664</name>
</gene>
<dbReference type="InterPro" id="IPR016197">
    <property type="entry name" value="Chromo-like_dom_sf"/>
</dbReference>
<dbReference type="SUPFAM" id="SSF54160">
    <property type="entry name" value="Chromo domain-like"/>
    <property type="match status" value="1"/>
</dbReference>
<keyword evidence="2" id="KW-0539">Nucleus</keyword>
<dbReference type="Gene3D" id="2.40.50.40">
    <property type="match status" value="1"/>
</dbReference>
<dbReference type="Pfam" id="PF00385">
    <property type="entry name" value="Chromo"/>
    <property type="match status" value="1"/>
</dbReference>
<dbReference type="EMBL" id="JABXXO010000001">
    <property type="protein sequence ID" value="KAF7784499.1"/>
    <property type="molecule type" value="Genomic_DNA"/>
</dbReference>
<feature type="domain" description="Chromo" evidence="4">
    <location>
        <begin position="25"/>
        <end position="92"/>
    </location>
</feature>
<dbReference type="InterPro" id="IPR023779">
    <property type="entry name" value="Chromodomain_CS"/>
</dbReference>
<feature type="region of interest" description="Disordered" evidence="3">
    <location>
        <begin position="118"/>
        <end position="267"/>
    </location>
</feature>
<name>A0A8H7FB48_AGABI</name>
<feature type="compositionally biased region" description="Basic residues" evidence="3">
    <location>
        <begin position="163"/>
        <end position="172"/>
    </location>
</feature>
<comment type="subcellular location">
    <subcellularLocation>
        <location evidence="1">Nucleus</location>
    </subcellularLocation>
</comment>
<proteinExistence type="predicted"/>
<dbReference type="Proteomes" id="UP000629468">
    <property type="component" value="Unassembled WGS sequence"/>
</dbReference>
<evidence type="ECO:0000256" key="3">
    <source>
        <dbReference type="SAM" id="MobiDB-lite"/>
    </source>
</evidence>
<dbReference type="PROSITE" id="PS50013">
    <property type="entry name" value="CHROMO_2"/>
    <property type="match status" value="1"/>
</dbReference>
<evidence type="ECO:0000256" key="1">
    <source>
        <dbReference type="ARBA" id="ARBA00004123"/>
    </source>
</evidence>
<evidence type="ECO:0000256" key="2">
    <source>
        <dbReference type="ARBA" id="ARBA00023242"/>
    </source>
</evidence>
<feature type="compositionally biased region" description="Basic residues" evidence="3">
    <location>
        <begin position="190"/>
        <end position="199"/>
    </location>
</feature>
<feature type="compositionally biased region" description="Basic and acidic residues" evidence="3">
    <location>
        <begin position="230"/>
        <end position="240"/>
    </location>
</feature>
<dbReference type="InterPro" id="IPR000953">
    <property type="entry name" value="Chromo/chromo_shadow_dom"/>
</dbReference>
<dbReference type="CDD" id="cd18968">
    <property type="entry name" value="chromodomain"/>
    <property type="match status" value="1"/>
</dbReference>
<organism evidence="5 6">
    <name type="scientific">Agaricus bisporus var. burnettii</name>
    <dbReference type="NCBI Taxonomy" id="192524"/>
    <lineage>
        <taxon>Eukaryota</taxon>
        <taxon>Fungi</taxon>
        <taxon>Dikarya</taxon>
        <taxon>Basidiomycota</taxon>
        <taxon>Agaricomycotina</taxon>
        <taxon>Agaricomycetes</taxon>
        <taxon>Agaricomycetidae</taxon>
        <taxon>Agaricales</taxon>
        <taxon>Agaricineae</taxon>
        <taxon>Agaricaceae</taxon>
        <taxon>Agaricus</taxon>
    </lineage>
</organism>
<feature type="region of interest" description="Disordered" evidence="3">
    <location>
        <begin position="464"/>
        <end position="485"/>
    </location>
</feature>
<protein>
    <recommendedName>
        <fullName evidence="4">Chromo domain-containing protein</fullName>
    </recommendedName>
</protein>